<dbReference type="EMBL" id="JAVDUU010000002">
    <property type="protein sequence ID" value="MDR6941882.1"/>
    <property type="molecule type" value="Genomic_DNA"/>
</dbReference>
<organism evidence="1 2">
    <name type="scientific">Mucilaginibacter pocheonensis</name>
    <dbReference type="NCBI Taxonomy" id="398050"/>
    <lineage>
        <taxon>Bacteria</taxon>
        <taxon>Pseudomonadati</taxon>
        <taxon>Bacteroidota</taxon>
        <taxon>Sphingobacteriia</taxon>
        <taxon>Sphingobacteriales</taxon>
        <taxon>Sphingobacteriaceae</taxon>
        <taxon>Mucilaginibacter</taxon>
    </lineage>
</organism>
<protein>
    <submittedName>
        <fullName evidence="1">Uncharacterized protein</fullName>
    </submittedName>
</protein>
<proteinExistence type="predicted"/>
<dbReference type="RefSeq" id="WP_310094315.1">
    <property type="nucleotide sequence ID" value="NZ_JAVDUU010000002.1"/>
</dbReference>
<dbReference type="Proteomes" id="UP001247620">
    <property type="component" value="Unassembled WGS sequence"/>
</dbReference>
<keyword evidence="2" id="KW-1185">Reference proteome</keyword>
<comment type="caution">
    <text evidence="1">The sequence shown here is derived from an EMBL/GenBank/DDBJ whole genome shotgun (WGS) entry which is preliminary data.</text>
</comment>
<sequence>MSADYYMPLGFGLTSKEVRHHYDQNLPLAAHELVIRPLLYNSEYAYVYGLDTDSELYINNQDILTKDKGKFKFDISQECIKGHELIWNVQRWTRGSVVIVCKLEKIDFKSILSGCFYVGIAATPNTGNTLAATKFCKKEAAKGCLAFCFPASNGLDSMQLYVDEPLKSTLLREAFKYLPNFRNRR</sequence>
<evidence type="ECO:0000313" key="1">
    <source>
        <dbReference type="EMBL" id="MDR6941882.1"/>
    </source>
</evidence>
<accession>A0ABU1T968</accession>
<gene>
    <name evidence="1" type="ORF">J2W55_001724</name>
</gene>
<name>A0ABU1T968_9SPHI</name>
<evidence type="ECO:0000313" key="2">
    <source>
        <dbReference type="Proteomes" id="UP001247620"/>
    </source>
</evidence>
<reference evidence="1 2" key="1">
    <citation type="submission" date="2023-07" db="EMBL/GenBank/DDBJ databases">
        <title>Sorghum-associated microbial communities from plants grown in Nebraska, USA.</title>
        <authorList>
            <person name="Schachtman D."/>
        </authorList>
    </citation>
    <scope>NUCLEOTIDE SEQUENCE [LARGE SCALE GENOMIC DNA]</scope>
    <source>
        <strain evidence="1 2">3262</strain>
    </source>
</reference>